<name>A0A7D9HGQ8_PARCT</name>
<protein>
    <submittedName>
        <fullName evidence="1">Maverick integrase</fullName>
    </submittedName>
</protein>
<sequence length="372" mass="42223">MKDAVSNILEQFNNRFGKYPKFAQFDQGTEFYNKEVKLLLNKHNIEFFSTYSDKKAAVVERFNRTLKALMWKYFYSVSTYKWLDVLQDLTDNYNSSVNRSIKLMFKSEKGIDGSGTQIMKRGKSSMTRLQTPEPEQAVDINEVSGQNSFISEVSEFENIELVNIEQQTDTDISGLTQEENRELRGVIKPKESVLWSSRIGENGALQKQVDHFNETIYETIEMRDQADDIEEYRRLDSRVEALRKARDKTAFQRELEEVRFKQVEDISRFKRFKDWLGENKVGLTGIAVSTAALITTLIVGTRGAIIGAAKATGKVAKALANLARKGAPILIPVLNALATALSWGAKGITWLASNLWVLAIAAALLTYDYLQR</sequence>
<dbReference type="AlphaFoldDB" id="A0A7D9HGQ8"/>
<reference evidence="1" key="1">
    <citation type="submission" date="2020-04" db="EMBL/GenBank/DDBJ databases">
        <authorList>
            <person name="Alioto T."/>
            <person name="Alioto T."/>
            <person name="Gomez Garrido J."/>
        </authorList>
    </citation>
    <scope>NUCLEOTIDE SEQUENCE</scope>
    <source>
        <strain evidence="1">A484AB</strain>
    </source>
</reference>
<organism evidence="1 2">
    <name type="scientific">Paramuricea clavata</name>
    <name type="common">Red gorgonian</name>
    <name type="synonym">Violescent sea-whip</name>
    <dbReference type="NCBI Taxonomy" id="317549"/>
    <lineage>
        <taxon>Eukaryota</taxon>
        <taxon>Metazoa</taxon>
        <taxon>Cnidaria</taxon>
        <taxon>Anthozoa</taxon>
        <taxon>Octocorallia</taxon>
        <taxon>Malacalcyonacea</taxon>
        <taxon>Plexauridae</taxon>
        <taxon>Paramuricea</taxon>
    </lineage>
</organism>
<dbReference type="EMBL" id="CACRXK020000272">
    <property type="protein sequence ID" value="CAB3980248.1"/>
    <property type="molecule type" value="Genomic_DNA"/>
</dbReference>
<dbReference type="PROSITE" id="PS50994">
    <property type="entry name" value="INTEGRASE"/>
    <property type="match status" value="1"/>
</dbReference>
<dbReference type="Gene3D" id="3.30.420.10">
    <property type="entry name" value="Ribonuclease H-like superfamily/Ribonuclease H"/>
    <property type="match status" value="1"/>
</dbReference>
<proteinExistence type="predicted"/>
<dbReference type="GO" id="GO:0015074">
    <property type="term" value="P:DNA integration"/>
    <property type="evidence" value="ECO:0007669"/>
    <property type="project" value="InterPro"/>
</dbReference>
<dbReference type="OrthoDB" id="6343797at2759"/>
<dbReference type="PANTHER" id="PTHR46585">
    <property type="entry name" value="INTEGRASE CORE DOMAIN CONTAINING PROTEIN"/>
    <property type="match status" value="1"/>
</dbReference>
<dbReference type="GO" id="GO:0003676">
    <property type="term" value="F:nucleic acid binding"/>
    <property type="evidence" value="ECO:0007669"/>
    <property type="project" value="InterPro"/>
</dbReference>
<evidence type="ECO:0000313" key="1">
    <source>
        <dbReference type="EMBL" id="CAB3980248.1"/>
    </source>
</evidence>
<dbReference type="InterPro" id="IPR036397">
    <property type="entry name" value="RNaseH_sf"/>
</dbReference>
<dbReference type="InterPro" id="IPR012337">
    <property type="entry name" value="RNaseH-like_sf"/>
</dbReference>
<keyword evidence="2" id="KW-1185">Reference proteome</keyword>
<accession>A0A7D9HGQ8</accession>
<dbReference type="SUPFAM" id="SSF53098">
    <property type="entry name" value="Ribonuclease H-like"/>
    <property type="match status" value="1"/>
</dbReference>
<comment type="caution">
    <text evidence="1">The sequence shown here is derived from an EMBL/GenBank/DDBJ whole genome shotgun (WGS) entry which is preliminary data.</text>
</comment>
<gene>
    <name evidence="1" type="ORF">PACLA_8A045784</name>
</gene>
<evidence type="ECO:0000313" key="2">
    <source>
        <dbReference type="Proteomes" id="UP001152795"/>
    </source>
</evidence>
<dbReference type="PANTHER" id="PTHR46585:SF1">
    <property type="entry name" value="CHROMO DOMAIN-CONTAINING PROTEIN"/>
    <property type="match status" value="1"/>
</dbReference>
<dbReference type="Proteomes" id="UP001152795">
    <property type="component" value="Unassembled WGS sequence"/>
</dbReference>
<dbReference type="InterPro" id="IPR001584">
    <property type="entry name" value="Integrase_cat-core"/>
</dbReference>